<accession>A0AAQ4EVC8</accession>
<protein>
    <submittedName>
        <fullName evidence="1">Uncharacterized protein</fullName>
    </submittedName>
</protein>
<gene>
    <name evidence="1" type="ORF">V5799_019982</name>
</gene>
<dbReference type="Proteomes" id="UP001321473">
    <property type="component" value="Unassembled WGS sequence"/>
</dbReference>
<evidence type="ECO:0000313" key="2">
    <source>
        <dbReference type="Proteomes" id="UP001321473"/>
    </source>
</evidence>
<dbReference type="AlphaFoldDB" id="A0AAQ4EVC8"/>
<proteinExistence type="predicted"/>
<organism evidence="1 2">
    <name type="scientific">Amblyomma americanum</name>
    <name type="common">Lone star tick</name>
    <dbReference type="NCBI Taxonomy" id="6943"/>
    <lineage>
        <taxon>Eukaryota</taxon>
        <taxon>Metazoa</taxon>
        <taxon>Ecdysozoa</taxon>
        <taxon>Arthropoda</taxon>
        <taxon>Chelicerata</taxon>
        <taxon>Arachnida</taxon>
        <taxon>Acari</taxon>
        <taxon>Parasitiformes</taxon>
        <taxon>Ixodida</taxon>
        <taxon>Ixodoidea</taxon>
        <taxon>Ixodidae</taxon>
        <taxon>Amblyomminae</taxon>
        <taxon>Amblyomma</taxon>
    </lineage>
</organism>
<evidence type="ECO:0000313" key="1">
    <source>
        <dbReference type="EMBL" id="KAK8778677.1"/>
    </source>
</evidence>
<keyword evidence="2" id="KW-1185">Reference proteome</keyword>
<sequence length="88" mass="9599">MFVNKHRSILVPVTTNGRAWTGRSSSARVARTSSASRDSVASVDSRAVGALLQHGVGSSECNCEYGFKKCEILPKAIREYLREGGWQL</sequence>
<reference evidence="1 2" key="1">
    <citation type="journal article" date="2023" name="Arcadia Sci">
        <title>De novo assembly of a long-read Amblyomma americanum tick genome.</title>
        <authorList>
            <person name="Chou S."/>
            <person name="Poskanzer K.E."/>
            <person name="Rollins M."/>
            <person name="Thuy-Boun P.S."/>
        </authorList>
    </citation>
    <scope>NUCLEOTIDE SEQUENCE [LARGE SCALE GENOMIC DNA]</scope>
    <source>
        <strain evidence="1">F_SG_1</strain>
        <tissue evidence="1">Salivary glands</tissue>
    </source>
</reference>
<comment type="caution">
    <text evidence="1">The sequence shown here is derived from an EMBL/GenBank/DDBJ whole genome shotgun (WGS) entry which is preliminary data.</text>
</comment>
<name>A0AAQ4EVC8_AMBAM</name>
<dbReference type="EMBL" id="JARKHS020010489">
    <property type="protein sequence ID" value="KAK8778677.1"/>
    <property type="molecule type" value="Genomic_DNA"/>
</dbReference>